<dbReference type="HOGENOM" id="CLU_116681_1_0_11"/>
<dbReference type="EMBL" id="CP003876">
    <property type="protein sequence ID" value="AFU00017.1"/>
    <property type="molecule type" value="Genomic_DNA"/>
</dbReference>
<sequence length="160" mass="17473">MAISDAMGGGAQMKVDSETSTPWQTSVLAHRVSLELAAELRELGMLRALTDTVCMMADITLDAIPDIRLVVSEAATAMMLEALPGSTLRCEFDYTRRRFSARIAATATRDAENRRDPLSWQLVQLLTDSAESTRDPFDPVAGGYPAVIEFSWERGTSDAT</sequence>
<keyword evidence="2" id="KW-1185">Reference proteome</keyword>
<dbReference type="KEGG" id="nbr:O3I_010280"/>
<dbReference type="STRING" id="1133849.O3I_010280"/>
<gene>
    <name evidence="1" type="ORF">O3I_010280</name>
</gene>
<evidence type="ECO:0000313" key="2">
    <source>
        <dbReference type="Proteomes" id="UP000006304"/>
    </source>
</evidence>
<evidence type="ECO:0000313" key="1">
    <source>
        <dbReference type="EMBL" id="AFU00017.1"/>
    </source>
</evidence>
<dbReference type="Proteomes" id="UP000006304">
    <property type="component" value="Chromosome"/>
</dbReference>
<dbReference type="eggNOG" id="ENOG5031ES2">
    <property type="taxonomic scope" value="Bacteria"/>
</dbReference>
<accession>K0ER39</accession>
<protein>
    <submittedName>
        <fullName evidence="1">Putative anti-sigma factor</fullName>
    </submittedName>
</protein>
<dbReference type="AlphaFoldDB" id="K0ER39"/>
<name>K0ER39_NOCB7</name>
<reference evidence="1 2" key="1">
    <citation type="journal article" date="2012" name="J. Bacteriol.">
        <title>Complete genome sequence of Nocardia brasiliensis HUJEG-1.</title>
        <authorList>
            <person name="Vera-Cabrera L."/>
            <person name="Ortiz-Lopez R."/>
            <person name="Elizondo-Gonzalez R."/>
            <person name="Perez-Maya A.A."/>
            <person name="Ocampo-Candiani J."/>
        </authorList>
    </citation>
    <scope>NUCLEOTIDE SEQUENCE [LARGE SCALE GENOMIC DNA]</scope>
    <source>
        <strain evidence="2">ATCC 700358</strain>
    </source>
</reference>
<organism evidence="1 2">
    <name type="scientific">Nocardia brasiliensis (strain ATCC 700358 / HUJEG-1)</name>
    <dbReference type="NCBI Taxonomy" id="1133849"/>
    <lineage>
        <taxon>Bacteria</taxon>
        <taxon>Bacillati</taxon>
        <taxon>Actinomycetota</taxon>
        <taxon>Actinomycetes</taxon>
        <taxon>Mycobacteriales</taxon>
        <taxon>Nocardiaceae</taxon>
        <taxon>Nocardia</taxon>
    </lineage>
</organism>
<proteinExistence type="predicted"/>